<dbReference type="SUPFAM" id="SSF53807">
    <property type="entry name" value="Helical backbone' metal receptor"/>
    <property type="match status" value="1"/>
</dbReference>
<dbReference type="AlphaFoldDB" id="A0A376GZ23"/>
<keyword evidence="8" id="KW-1185">Reference proteome</keyword>
<dbReference type="GO" id="GO:0030288">
    <property type="term" value="C:outer membrane-bounded periplasmic space"/>
    <property type="evidence" value="ECO:0007669"/>
    <property type="project" value="TreeGrafter"/>
</dbReference>
<evidence type="ECO:0000256" key="3">
    <source>
        <dbReference type="ARBA" id="ARBA00022448"/>
    </source>
</evidence>
<evidence type="ECO:0000256" key="5">
    <source>
        <dbReference type="SAM" id="SignalP"/>
    </source>
</evidence>
<evidence type="ECO:0000313" key="7">
    <source>
        <dbReference type="EMBL" id="STD82912.1"/>
    </source>
</evidence>
<comment type="similarity">
    <text evidence="2">Belongs to the bacterial solute-binding protein 8 family.</text>
</comment>
<keyword evidence="4 5" id="KW-0732">Signal</keyword>
<comment type="subcellular location">
    <subcellularLocation>
        <location evidence="1">Cell envelope</location>
    </subcellularLocation>
</comment>
<evidence type="ECO:0000256" key="4">
    <source>
        <dbReference type="ARBA" id="ARBA00022729"/>
    </source>
</evidence>
<organism evidence="7 8">
    <name type="scientific">Enterococcus gallinarum</name>
    <dbReference type="NCBI Taxonomy" id="1353"/>
    <lineage>
        <taxon>Bacteria</taxon>
        <taxon>Bacillati</taxon>
        <taxon>Bacillota</taxon>
        <taxon>Bacilli</taxon>
        <taxon>Lactobacillales</taxon>
        <taxon>Enterococcaceae</taxon>
        <taxon>Enterococcus</taxon>
    </lineage>
</organism>
<evidence type="ECO:0000259" key="6">
    <source>
        <dbReference type="PROSITE" id="PS50983"/>
    </source>
</evidence>
<dbReference type="PANTHER" id="PTHR30532">
    <property type="entry name" value="IRON III DICITRATE-BINDING PERIPLASMIC PROTEIN"/>
    <property type="match status" value="1"/>
</dbReference>
<dbReference type="InterPro" id="IPR002491">
    <property type="entry name" value="ABC_transptr_periplasmic_BD"/>
</dbReference>
<name>A0A376GZ23_ENTGA</name>
<feature type="chain" id="PRO_5039421789" evidence="5">
    <location>
        <begin position="24"/>
        <end position="317"/>
    </location>
</feature>
<sequence>MKKRTTKTLFWLSCALISLTALSACSANSNNTKSSSSAETATLKDAAGHEVTIPDDPKRIIGSYLEDYLVALNVTPVAQWTVGNNSDQGYLQEKLSDVPRINYDLPYEDVLSYEPDLLLIDSNTMVEGDKYAQYSKIAPTYVVKNGEDVSWRDRLTDIAKVLHKEDQAKTVEKDYDDLVKTTKQEFSGKINGKSVAVLWVTNNSAFMVADDRSSGQLLYHELGFSVPPLVSEISKTATADWSAVSLEKLAELDADYMILVNSDQGADFFKDQVWQNLKAVKEGNLWEFGPESSWLYNGPIAYTKMIEDVKNKLDENS</sequence>
<protein>
    <submittedName>
        <fullName evidence="7">Iron ABC transporter substrate-binding protein</fullName>
    </submittedName>
</protein>
<dbReference type="Gene3D" id="3.40.50.1980">
    <property type="entry name" value="Nitrogenase molybdenum iron protein domain"/>
    <property type="match status" value="2"/>
</dbReference>
<feature type="domain" description="Fe/B12 periplasmic-binding" evidence="6">
    <location>
        <begin position="57"/>
        <end position="317"/>
    </location>
</feature>
<dbReference type="InterPro" id="IPR051313">
    <property type="entry name" value="Bact_iron-sidero_bind"/>
</dbReference>
<evidence type="ECO:0000313" key="8">
    <source>
        <dbReference type="Proteomes" id="UP000254807"/>
    </source>
</evidence>
<keyword evidence="3" id="KW-0813">Transport</keyword>
<evidence type="ECO:0000256" key="1">
    <source>
        <dbReference type="ARBA" id="ARBA00004196"/>
    </source>
</evidence>
<dbReference type="GO" id="GO:1901678">
    <property type="term" value="P:iron coordination entity transport"/>
    <property type="evidence" value="ECO:0007669"/>
    <property type="project" value="UniProtKB-ARBA"/>
</dbReference>
<dbReference type="PROSITE" id="PS51257">
    <property type="entry name" value="PROKAR_LIPOPROTEIN"/>
    <property type="match status" value="1"/>
</dbReference>
<dbReference type="PANTHER" id="PTHR30532:SF1">
    <property type="entry name" value="IRON(3+)-HYDROXAMATE-BINDING PROTEIN FHUD"/>
    <property type="match status" value="1"/>
</dbReference>
<gene>
    <name evidence="7" type="primary">fhuD</name>
    <name evidence="7" type="ORF">NCTC12360_01352</name>
</gene>
<dbReference type="Proteomes" id="UP000254807">
    <property type="component" value="Unassembled WGS sequence"/>
</dbReference>
<dbReference type="RefSeq" id="WP_060814787.1">
    <property type="nucleotide sequence ID" value="NZ_JBHULA010000058.1"/>
</dbReference>
<dbReference type="EMBL" id="UFYW01000001">
    <property type="protein sequence ID" value="STD82912.1"/>
    <property type="molecule type" value="Genomic_DNA"/>
</dbReference>
<evidence type="ECO:0000256" key="2">
    <source>
        <dbReference type="ARBA" id="ARBA00008814"/>
    </source>
</evidence>
<reference evidence="7 8" key="1">
    <citation type="submission" date="2018-06" db="EMBL/GenBank/DDBJ databases">
        <authorList>
            <consortium name="Pathogen Informatics"/>
            <person name="Doyle S."/>
        </authorList>
    </citation>
    <scope>NUCLEOTIDE SEQUENCE [LARGE SCALE GENOMIC DNA]</scope>
    <source>
        <strain evidence="7 8">NCTC12360</strain>
    </source>
</reference>
<dbReference type="OrthoDB" id="9793175at2"/>
<dbReference type="Pfam" id="PF01497">
    <property type="entry name" value="Peripla_BP_2"/>
    <property type="match status" value="1"/>
</dbReference>
<proteinExistence type="inferred from homology"/>
<dbReference type="PROSITE" id="PS50983">
    <property type="entry name" value="FE_B12_PBP"/>
    <property type="match status" value="1"/>
</dbReference>
<feature type="signal peptide" evidence="5">
    <location>
        <begin position="1"/>
        <end position="23"/>
    </location>
</feature>
<accession>A0A376GZ23</accession>